<dbReference type="Gene3D" id="3.30.460.20">
    <property type="entry name" value="CorA soluble domain-like"/>
    <property type="match status" value="1"/>
</dbReference>
<evidence type="ECO:0000256" key="6">
    <source>
        <dbReference type="ARBA" id="ARBA00022989"/>
    </source>
</evidence>
<keyword evidence="3" id="KW-0813">Transport</keyword>
<keyword evidence="4" id="KW-1003">Cell membrane</keyword>
<keyword evidence="7 8" id="KW-0472">Membrane</keyword>
<proteinExistence type="inferred from homology"/>
<evidence type="ECO:0000313" key="9">
    <source>
        <dbReference type="EMBL" id="GGX31547.1"/>
    </source>
</evidence>
<feature type="transmembrane region" description="Helical" evidence="8">
    <location>
        <begin position="330"/>
        <end position="350"/>
    </location>
</feature>
<dbReference type="PANTHER" id="PTHR46494:SF1">
    <property type="entry name" value="CORA FAMILY METAL ION TRANSPORTER (EUROFUNG)"/>
    <property type="match status" value="1"/>
</dbReference>
<organism evidence="9 10">
    <name type="scientific">Streptomyces lomondensis</name>
    <dbReference type="NCBI Taxonomy" id="68229"/>
    <lineage>
        <taxon>Bacteria</taxon>
        <taxon>Bacillati</taxon>
        <taxon>Actinomycetota</taxon>
        <taxon>Actinomycetes</taxon>
        <taxon>Kitasatosporales</taxon>
        <taxon>Streptomycetaceae</taxon>
        <taxon>Streptomyces</taxon>
    </lineage>
</organism>
<evidence type="ECO:0000256" key="4">
    <source>
        <dbReference type="ARBA" id="ARBA00022475"/>
    </source>
</evidence>
<sequence length="356" mass="39494">MRVNGMSGGCPSLDGRHAFAATVHAGTMRCVIYRESAGEPEQVDCRQADGGRAAVLDSLKRVGEREFCWVHLDAPGSGDLEELAGPLGLHPLAVEDADEAHQRPKRERYGDVLAVALKTLWYVKDGCEVETGEMMVFTGRRFALTVRHGSADPTGEVARRLGEDPQMLRFGPVAVLHAVLDTVVDSYTEAAVRVRSDLTALERRVFSSDRDDLTEEIYSLKREVLEFRDAVQPLVPVVQEFAGPHAGWPEEMLPYFRDVADHMHRTDTEVRSLDELLNSALDAHLARVGTWQNDDMRRISAWAAILATPTLVAGIYGMNFAHMPELSWAYGYPLAITVMTGAAALLHRTFRRNGWL</sequence>
<evidence type="ECO:0000256" key="8">
    <source>
        <dbReference type="SAM" id="Phobius"/>
    </source>
</evidence>
<dbReference type="Pfam" id="PF01544">
    <property type="entry name" value="CorA"/>
    <property type="match status" value="1"/>
</dbReference>
<evidence type="ECO:0000256" key="7">
    <source>
        <dbReference type="ARBA" id="ARBA00023136"/>
    </source>
</evidence>
<keyword evidence="6 8" id="KW-1133">Transmembrane helix</keyword>
<keyword evidence="10" id="KW-1185">Reference proteome</keyword>
<dbReference type="EMBL" id="BMWC01000016">
    <property type="protein sequence ID" value="GGX31547.1"/>
    <property type="molecule type" value="Genomic_DNA"/>
</dbReference>
<evidence type="ECO:0000313" key="10">
    <source>
        <dbReference type="Proteomes" id="UP000617743"/>
    </source>
</evidence>
<dbReference type="InterPro" id="IPR045863">
    <property type="entry name" value="CorA_TM1_TM2"/>
</dbReference>
<dbReference type="CDD" id="cd12830">
    <property type="entry name" value="MtCorA-like"/>
    <property type="match status" value="1"/>
</dbReference>
<reference evidence="10" key="1">
    <citation type="journal article" date="2019" name="Int. J. Syst. Evol. Microbiol.">
        <title>The Global Catalogue of Microorganisms (GCM) 10K type strain sequencing project: providing services to taxonomists for standard genome sequencing and annotation.</title>
        <authorList>
            <consortium name="The Broad Institute Genomics Platform"/>
            <consortium name="The Broad Institute Genome Sequencing Center for Infectious Disease"/>
            <person name="Wu L."/>
            <person name="Ma J."/>
        </authorList>
    </citation>
    <scope>NUCLEOTIDE SEQUENCE [LARGE SCALE GENOMIC DNA]</scope>
    <source>
        <strain evidence="10">JCM 4866</strain>
    </source>
</reference>
<evidence type="ECO:0000256" key="3">
    <source>
        <dbReference type="ARBA" id="ARBA00022448"/>
    </source>
</evidence>
<evidence type="ECO:0000256" key="1">
    <source>
        <dbReference type="ARBA" id="ARBA00004651"/>
    </source>
</evidence>
<feature type="transmembrane region" description="Helical" evidence="8">
    <location>
        <begin position="299"/>
        <end position="318"/>
    </location>
</feature>
<dbReference type="InterPro" id="IPR045861">
    <property type="entry name" value="CorA_cytoplasmic_dom"/>
</dbReference>
<dbReference type="PANTHER" id="PTHR46494">
    <property type="entry name" value="CORA FAMILY METAL ION TRANSPORTER (EUROFUNG)"/>
    <property type="match status" value="1"/>
</dbReference>
<dbReference type="InterPro" id="IPR002523">
    <property type="entry name" value="MgTranspt_CorA/ZnTranspt_ZntB"/>
</dbReference>
<comment type="subcellular location">
    <subcellularLocation>
        <location evidence="1">Cell membrane</location>
        <topology evidence="1">Multi-pass membrane protein</topology>
    </subcellularLocation>
</comment>
<dbReference type="Gene3D" id="1.20.58.340">
    <property type="entry name" value="Magnesium transport protein CorA, transmembrane region"/>
    <property type="match status" value="2"/>
</dbReference>
<gene>
    <name evidence="9" type="primary">corA</name>
    <name evidence="9" type="ORF">GCM10010383_72390</name>
</gene>
<name>A0ABQ2XS44_9ACTN</name>
<keyword evidence="5 8" id="KW-0812">Transmembrane</keyword>
<comment type="caution">
    <text evidence="9">The sequence shown here is derived from an EMBL/GenBank/DDBJ whole genome shotgun (WGS) entry which is preliminary data.</text>
</comment>
<accession>A0ABQ2XS44</accession>
<dbReference type="SUPFAM" id="SSF144083">
    <property type="entry name" value="Magnesium transport protein CorA, transmembrane region"/>
    <property type="match status" value="1"/>
</dbReference>
<dbReference type="Proteomes" id="UP000617743">
    <property type="component" value="Unassembled WGS sequence"/>
</dbReference>
<evidence type="ECO:0000256" key="2">
    <source>
        <dbReference type="ARBA" id="ARBA00009765"/>
    </source>
</evidence>
<evidence type="ECO:0000256" key="5">
    <source>
        <dbReference type="ARBA" id="ARBA00022692"/>
    </source>
</evidence>
<dbReference type="SUPFAM" id="SSF143865">
    <property type="entry name" value="CorA soluble domain-like"/>
    <property type="match status" value="1"/>
</dbReference>
<comment type="similarity">
    <text evidence="2">Belongs to the CorA metal ion transporter (MIT) (TC 1.A.35) family.</text>
</comment>
<protein>
    <submittedName>
        <fullName evidence="9">Magnesium transport protein CorA</fullName>
    </submittedName>
</protein>